<comment type="caution">
    <text evidence="2">The sequence shown here is derived from an EMBL/GenBank/DDBJ whole genome shotgun (WGS) entry which is preliminary data.</text>
</comment>
<evidence type="ECO:0000313" key="3">
    <source>
        <dbReference type="Proteomes" id="UP000192652"/>
    </source>
</evidence>
<dbReference type="EMBL" id="MSPX01000004">
    <property type="protein sequence ID" value="OQP87216.1"/>
    <property type="molecule type" value="Genomic_DNA"/>
</dbReference>
<keyword evidence="3" id="KW-1185">Reference proteome</keyword>
<gene>
    <name evidence="2" type="ORF">BTR14_07310</name>
</gene>
<reference evidence="2 3" key="1">
    <citation type="journal article" date="2017" name="Antonie Van Leeuwenhoek">
        <title>Rhizobium rhizosphaerae sp. nov., a novel species isolated from rice rhizosphere.</title>
        <authorList>
            <person name="Zhao J.J."/>
            <person name="Zhang J."/>
            <person name="Zhang R.J."/>
            <person name="Zhang C.W."/>
            <person name="Yin H.Q."/>
            <person name="Zhang X.X."/>
        </authorList>
    </citation>
    <scope>NUCLEOTIDE SEQUENCE [LARGE SCALE GENOMIC DNA]</scope>
    <source>
        <strain evidence="2 3">RD15</strain>
    </source>
</reference>
<sequence>MDISGRIEGPEADKVRDALKDMLGRLERDGISRAKASALIRAELERDVTSDQAESAPPSPDAPMREEPANDWPAA</sequence>
<protein>
    <submittedName>
        <fullName evidence="2">Uncharacterized protein</fullName>
    </submittedName>
</protein>
<accession>A0ABX3PGE3</accession>
<feature type="region of interest" description="Disordered" evidence="1">
    <location>
        <begin position="43"/>
        <end position="75"/>
    </location>
</feature>
<proteinExistence type="predicted"/>
<evidence type="ECO:0000313" key="2">
    <source>
        <dbReference type="EMBL" id="OQP87216.1"/>
    </source>
</evidence>
<name>A0ABX3PGE3_9HYPH</name>
<dbReference type="Proteomes" id="UP000192652">
    <property type="component" value="Unassembled WGS sequence"/>
</dbReference>
<organism evidence="2 3">
    <name type="scientific">Xaviernesmea rhizosphaerae</name>
    <dbReference type="NCBI Taxonomy" id="1672749"/>
    <lineage>
        <taxon>Bacteria</taxon>
        <taxon>Pseudomonadati</taxon>
        <taxon>Pseudomonadota</taxon>
        <taxon>Alphaproteobacteria</taxon>
        <taxon>Hyphomicrobiales</taxon>
        <taxon>Rhizobiaceae</taxon>
        <taxon>Rhizobium/Agrobacterium group</taxon>
        <taxon>Xaviernesmea</taxon>
    </lineage>
</organism>
<dbReference type="RefSeq" id="WP_081175100.1">
    <property type="nucleotide sequence ID" value="NZ_MSPX01000004.1"/>
</dbReference>
<evidence type="ECO:0000256" key="1">
    <source>
        <dbReference type="SAM" id="MobiDB-lite"/>
    </source>
</evidence>